<reference evidence="1" key="1">
    <citation type="submission" date="2020-10" db="EMBL/GenBank/DDBJ databases">
        <title>Taxonomic study of unclassified bacteria belonging to the class Ktedonobacteria.</title>
        <authorList>
            <person name="Yabe S."/>
            <person name="Wang C.M."/>
            <person name="Zheng Y."/>
            <person name="Sakai Y."/>
            <person name="Cavaletti L."/>
            <person name="Monciardini P."/>
            <person name="Donadio S."/>
        </authorList>
    </citation>
    <scope>NUCLEOTIDE SEQUENCE</scope>
    <source>
        <strain evidence="1">ID150040</strain>
    </source>
</reference>
<dbReference type="Proteomes" id="UP000597444">
    <property type="component" value="Unassembled WGS sequence"/>
</dbReference>
<dbReference type="AlphaFoldDB" id="A0A8J3N979"/>
<accession>A0A8J3N979</accession>
<dbReference type="EMBL" id="BNJK01000002">
    <property type="protein sequence ID" value="GHP00464.1"/>
    <property type="molecule type" value="Genomic_DNA"/>
</dbReference>
<comment type="caution">
    <text evidence="1">The sequence shown here is derived from an EMBL/GenBank/DDBJ whole genome shotgun (WGS) entry which is preliminary data.</text>
</comment>
<evidence type="ECO:0000313" key="2">
    <source>
        <dbReference type="Proteomes" id="UP000597444"/>
    </source>
</evidence>
<name>A0A8J3N979_9CHLR</name>
<proteinExistence type="predicted"/>
<keyword evidence="2" id="KW-1185">Reference proteome</keyword>
<sequence>MFCPPLMRGLLSDENVEQKEGNLNVTEISFSEHGKWYCQLGGVFEPYATIIS</sequence>
<organism evidence="1 2">
    <name type="scientific">Reticulibacter mediterranei</name>
    <dbReference type="NCBI Taxonomy" id="2778369"/>
    <lineage>
        <taxon>Bacteria</taxon>
        <taxon>Bacillati</taxon>
        <taxon>Chloroflexota</taxon>
        <taxon>Ktedonobacteria</taxon>
        <taxon>Ktedonobacterales</taxon>
        <taxon>Reticulibacteraceae</taxon>
        <taxon>Reticulibacter</taxon>
    </lineage>
</organism>
<gene>
    <name evidence="1" type="ORF">KSF_105110</name>
</gene>
<evidence type="ECO:0000313" key="1">
    <source>
        <dbReference type="EMBL" id="GHP00464.1"/>
    </source>
</evidence>
<protein>
    <submittedName>
        <fullName evidence="1">Uncharacterized protein</fullName>
    </submittedName>
</protein>